<evidence type="ECO:0000313" key="4">
    <source>
        <dbReference type="EMBL" id="SFU36911.1"/>
    </source>
</evidence>
<keyword evidence="5" id="KW-1185">Reference proteome</keyword>
<dbReference type="AlphaFoldDB" id="A0A1I7FL54"/>
<keyword evidence="3" id="KW-0732">Signal</keyword>
<feature type="signal peptide" evidence="3">
    <location>
        <begin position="1"/>
        <end position="19"/>
    </location>
</feature>
<feature type="transmembrane region" description="Helical" evidence="2">
    <location>
        <begin position="149"/>
        <end position="166"/>
    </location>
</feature>
<evidence type="ECO:0000256" key="2">
    <source>
        <dbReference type="SAM" id="Phobius"/>
    </source>
</evidence>
<dbReference type="Proteomes" id="UP000199391">
    <property type="component" value="Unassembled WGS sequence"/>
</dbReference>
<sequence>MRQKAAASAARASAPPVQAASPAANAPSGSAASAAAGTLKPDEWGYAQSGRATTPHAAAGADGDDAAAARERALEEARAGYAGVTSATAAGESGQISAAQQAALDRLNKVRGVPPAAPAAQGPVREPGIPMPPKPGAESRPPLRKPVGMSTWALAAILLGVIWFLAKPSDPHKKLESRVEKVIGYTGECKIDQARAEQASLKADKASAAQLKRVQEAINGAAPGCEKKRQRGKAWTELRPALEDALHTGAYERAASRLAAFVKRWGQDDDTSDWDKRIDIKLGERLLDEADACLKKSDRNCVEAKLQAIMKLNRTELGPRTQALHESLSRLLEATILEQKAPAAAGATAAPATAAARAAPAAAQAQAPARTSPAAPPANVISTAPQTAQAAQQARKILADAERELSQGNYKGAMDKAEICATMIDVGNRECLGLKQRAERLNREMLRCVASGADWINDRCQ</sequence>
<feature type="region of interest" description="Disordered" evidence="1">
    <location>
        <begin position="113"/>
        <end position="142"/>
    </location>
</feature>
<keyword evidence="2" id="KW-0472">Membrane</keyword>
<feature type="region of interest" description="Disordered" evidence="1">
    <location>
        <begin position="361"/>
        <end position="387"/>
    </location>
</feature>
<keyword evidence="2" id="KW-1133">Transmembrane helix</keyword>
<feature type="region of interest" description="Disordered" evidence="1">
    <location>
        <begin position="1"/>
        <end position="72"/>
    </location>
</feature>
<keyword evidence="2" id="KW-0812">Transmembrane</keyword>
<proteinExistence type="predicted"/>
<evidence type="ECO:0000313" key="5">
    <source>
        <dbReference type="Proteomes" id="UP000199391"/>
    </source>
</evidence>
<feature type="chain" id="PRO_5011573426" evidence="3">
    <location>
        <begin position="20"/>
        <end position="461"/>
    </location>
</feature>
<organism evidence="4 5">
    <name type="scientific">Pseudoduganella namucuonensis</name>
    <dbReference type="NCBI Taxonomy" id="1035707"/>
    <lineage>
        <taxon>Bacteria</taxon>
        <taxon>Pseudomonadati</taxon>
        <taxon>Pseudomonadota</taxon>
        <taxon>Betaproteobacteria</taxon>
        <taxon>Burkholderiales</taxon>
        <taxon>Oxalobacteraceae</taxon>
        <taxon>Telluria group</taxon>
        <taxon>Pseudoduganella</taxon>
    </lineage>
</organism>
<feature type="compositionally biased region" description="Low complexity" evidence="1">
    <location>
        <begin position="361"/>
        <end position="373"/>
    </location>
</feature>
<evidence type="ECO:0000256" key="1">
    <source>
        <dbReference type="SAM" id="MobiDB-lite"/>
    </source>
</evidence>
<feature type="compositionally biased region" description="Low complexity" evidence="1">
    <location>
        <begin position="1"/>
        <end position="36"/>
    </location>
</feature>
<name>A0A1I7FL54_9BURK</name>
<evidence type="ECO:0000256" key="3">
    <source>
        <dbReference type="SAM" id="SignalP"/>
    </source>
</evidence>
<gene>
    <name evidence="4" type="ORF">SAMN05216552_1002122</name>
</gene>
<dbReference type="EMBL" id="FPBO01000002">
    <property type="protein sequence ID" value="SFU36911.1"/>
    <property type="molecule type" value="Genomic_DNA"/>
</dbReference>
<protein>
    <submittedName>
        <fullName evidence="4">Uncharacterized protein</fullName>
    </submittedName>
</protein>
<accession>A0A1I7FL54</accession>
<dbReference type="STRING" id="1035707.SAMN05216552_1002122"/>
<reference evidence="5" key="1">
    <citation type="submission" date="2016-10" db="EMBL/GenBank/DDBJ databases">
        <authorList>
            <person name="Varghese N."/>
            <person name="Submissions S."/>
        </authorList>
    </citation>
    <scope>NUCLEOTIDE SEQUENCE [LARGE SCALE GENOMIC DNA]</scope>
    <source>
        <strain evidence="5">CGMCC 1.11014</strain>
    </source>
</reference>